<dbReference type="GO" id="GO:0005886">
    <property type="term" value="C:plasma membrane"/>
    <property type="evidence" value="ECO:0007669"/>
    <property type="project" value="UniProtKB-SubCell"/>
</dbReference>
<reference evidence="12 13" key="1">
    <citation type="submission" date="2018-06" db="EMBL/GenBank/DDBJ databases">
        <authorList>
            <consortium name="Pathogen Informatics"/>
            <person name="Doyle S."/>
        </authorList>
    </citation>
    <scope>NUCLEOTIDE SEQUENCE [LARGE SCALE GENOMIC DNA]</scope>
    <source>
        <strain evidence="10 12">NCTC1659</strain>
        <strain evidence="11 13">NCTC8540</strain>
    </source>
</reference>
<dbReference type="EMBL" id="UGHF01000001">
    <property type="protein sequence ID" value="STO60241.1"/>
    <property type="molecule type" value="Genomic_DNA"/>
</dbReference>
<keyword evidence="3" id="KW-0997">Cell inner membrane</keyword>
<evidence type="ECO:0000256" key="6">
    <source>
        <dbReference type="ARBA" id="ARBA00023136"/>
    </source>
</evidence>
<keyword evidence="12" id="KW-1185">Reference proteome</keyword>
<keyword evidence="6 8" id="KW-0472">Membrane</keyword>
<comment type="subcellular location">
    <subcellularLocation>
        <location evidence="1">Cell inner membrane</location>
        <topology evidence="1">Single-pass membrane protein</topology>
    </subcellularLocation>
</comment>
<evidence type="ECO:0000256" key="2">
    <source>
        <dbReference type="ARBA" id="ARBA00022475"/>
    </source>
</evidence>
<accession>A0A1V4AZX5</accession>
<dbReference type="InterPro" id="IPR003848">
    <property type="entry name" value="DUF218"/>
</dbReference>
<evidence type="ECO:0000259" key="9">
    <source>
        <dbReference type="Pfam" id="PF02698"/>
    </source>
</evidence>
<evidence type="ECO:0000313" key="11">
    <source>
        <dbReference type="EMBL" id="STO68822.1"/>
    </source>
</evidence>
<gene>
    <name evidence="10" type="primary">sanA</name>
    <name evidence="10" type="ORF">NCTC1659_01517</name>
    <name evidence="11" type="ORF">NCTC8540_01336</name>
</gene>
<dbReference type="InterPro" id="IPR051599">
    <property type="entry name" value="Cell_Envelope_Assoc"/>
</dbReference>
<keyword evidence="5 8" id="KW-1133">Transmembrane helix</keyword>
<dbReference type="Proteomes" id="UP000254329">
    <property type="component" value="Unassembled WGS sequence"/>
</dbReference>
<evidence type="ECO:0000256" key="5">
    <source>
        <dbReference type="ARBA" id="ARBA00022989"/>
    </source>
</evidence>
<name>A0A1V4AZX5_9PAST</name>
<dbReference type="PANTHER" id="PTHR30336">
    <property type="entry name" value="INNER MEMBRANE PROTEIN, PROBABLE PERMEASE"/>
    <property type="match status" value="1"/>
</dbReference>
<dbReference type="AlphaFoldDB" id="A0A1V4AZX5"/>
<evidence type="ECO:0000313" key="10">
    <source>
        <dbReference type="EMBL" id="STO60241.1"/>
    </source>
</evidence>
<evidence type="ECO:0000256" key="7">
    <source>
        <dbReference type="ARBA" id="ARBA00037355"/>
    </source>
</evidence>
<proteinExistence type="predicted"/>
<dbReference type="STRING" id="733.B0186_08270"/>
<dbReference type="Proteomes" id="UP000254496">
    <property type="component" value="Unassembled WGS sequence"/>
</dbReference>
<dbReference type="EMBL" id="UGHJ01000001">
    <property type="protein sequence ID" value="STO68822.1"/>
    <property type="molecule type" value="Genomic_DNA"/>
</dbReference>
<evidence type="ECO:0000256" key="1">
    <source>
        <dbReference type="ARBA" id="ARBA00004377"/>
    </source>
</evidence>
<evidence type="ECO:0000256" key="3">
    <source>
        <dbReference type="ARBA" id="ARBA00022519"/>
    </source>
</evidence>
<dbReference type="Pfam" id="PF02698">
    <property type="entry name" value="DUF218"/>
    <property type="match status" value="1"/>
</dbReference>
<evidence type="ECO:0000256" key="8">
    <source>
        <dbReference type="SAM" id="Phobius"/>
    </source>
</evidence>
<evidence type="ECO:0000313" key="12">
    <source>
        <dbReference type="Proteomes" id="UP000254329"/>
    </source>
</evidence>
<sequence>MRTNLKNLPITQWIMKLLKLLLHYGLAFMIFAFVFLVLVDRGVAWYVQDRVYDNINDLPYRPYGVVLGTSKYFSKNNLNLYYYNRLLASAEMFKEKKIDYLLLSGDNRTVQYNEPMTMFKDLRKMNIPEEFMYMDFAGFRTLDSVIRADKVFKAQPMTIISQQFHCERALFIAKFYNIDAICFAAEHPSNYFLVRFRELFARVKAVLDVLLEKEPYFLGKPEPLPTPVQTQM</sequence>
<evidence type="ECO:0000313" key="13">
    <source>
        <dbReference type="Proteomes" id="UP000254496"/>
    </source>
</evidence>
<protein>
    <submittedName>
        <fullName evidence="10">SanA protein</fullName>
    </submittedName>
</protein>
<comment type="function">
    <text evidence="7">Participates in the barrier function of the cell envelope.</text>
</comment>
<dbReference type="CDD" id="cd06259">
    <property type="entry name" value="YdcF-like"/>
    <property type="match status" value="1"/>
</dbReference>
<feature type="transmembrane region" description="Helical" evidence="8">
    <location>
        <begin position="21"/>
        <end position="39"/>
    </location>
</feature>
<dbReference type="PANTHER" id="PTHR30336:SF0">
    <property type="entry name" value="PROTEIN SANA"/>
    <property type="match status" value="1"/>
</dbReference>
<evidence type="ECO:0000256" key="4">
    <source>
        <dbReference type="ARBA" id="ARBA00022692"/>
    </source>
</evidence>
<keyword evidence="2" id="KW-1003">Cell membrane</keyword>
<keyword evidence="4 8" id="KW-0812">Transmembrane</keyword>
<feature type="domain" description="DUF218" evidence="9">
    <location>
        <begin position="65"/>
        <end position="185"/>
    </location>
</feature>
<organism evidence="10 12">
    <name type="scientific">Canicola haemoglobinophilus</name>
    <dbReference type="NCBI Taxonomy" id="733"/>
    <lineage>
        <taxon>Bacteria</taxon>
        <taxon>Pseudomonadati</taxon>
        <taxon>Pseudomonadota</taxon>
        <taxon>Gammaproteobacteria</taxon>
        <taxon>Pasteurellales</taxon>
        <taxon>Pasteurellaceae</taxon>
        <taxon>Canicola</taxon>
    </lineage>
</organism>